<comment type="subcellular location">
    <subcellularLocation>
        <location evidence="2 16">Cell membrane</location>
        <topology evidence="2 16">Lipid-anchor</topology>
        <topology evidence="2 16">GPI-anchor</topology>
    </subcellularLocation>
    <subcellularLocation>
        <location evidence="1">Secreted</location>
        <location evidence="1">Extracellular space</location>
    </subcellularLocation>
</comment>
<keyword evidence="13 16" id="KW-0357">Heparan sulfate</keyword>
<accession>A0ABU7E3D5</accession>
<keyword evidence="11" id="KW-1015">Disulfide bond</keyword>
<evidence type="ECO:0000256" key="4">
    <source>
        <dbReference type="ARBA" id="ARBA00014714"/>
    </source>
</evidence>
<comment type="similarity">
    <text evidence="3 15">Belongs to the glypican family.</text>
</comment>
<organism evidence="17 18">
    <name type="scientific">Characodon lateralis</name>
    <dbReference type="NCBI Taxonomy" id="208331"/>
    <lineage>
        <taxon>Eukaryota</taxon>
        <taxon>Metazoa</taxon>
        <taxon>Chordata</taxon>
        <taxon>Craniata</taxon>
        <taxon>Vertebrata</taxon>
        <taxon>Euteleostomi</taxon>
        <taxon>Actinopterygii</taxon>
        <taxon>Neopterygii</taxon>
        <taxon>Teleostei</taxon>
        <taxon>Neoteleostei</taxon>
        <taxon>Acanthomorphata</taxon>
        <taxon>Ovalentaria</taxon>
        <taxon>Atherinomorphae</taxon>
        <taxon>Cyprinodontiformes</taxon>
        <taxon>Goodeidae</taxon>
        <taxon>Characodon</taxon>
    </lineage>
</organism>
<evidence type="ECO:0000256" key="7">
    <source>
        <dbReference type="ARBA" id="ARBA00022622"/>
    </source>
</evidence>
<keyword evidence="7 16" id="KW-0336">GPI-anchor</keyword>
<keyword evidence="18" id="KW-1185">Reference proteome</keyword>
<keyword evidence="12" id="KW-0325">Glycoprotein</keyword>
<evidence type="ECO:0000256" key="15">
    <source>
        <dbReference type="RuleBase" id="RU003518"/>
    </source>
</evidence>
<evidence type="ECO:0000256" key="3">
    <source>
        <dbReference type="ARBA" id="ARBA00010260"/>
    </source>
</evidence>
<dbReference type="InterPro" id="IPR001863">
    <property type="entry name" value="Glypican"/>
</dbReference>
<dbReference type="EMBL" id="JAHUTJ010043902">
    <property type="protein sequence ID" value="MED6281779.1"/>
    <property type="molecule type" value="Genomic_DNA"/>
</dbReference>
<dbReference type="Proteomes" id="UP001352852">
    <property type="component" value="Unassembled WGS sequence"/>
</dbReference>
<feature type="non-terminal residue" evidence="17">
    <location>
        <position position="1"/>
    </location>
</feature>
<keyword evidence="5" id="KW-1003">Cell membrane</keyword>
<evidence type="ECO:0000313" key="18">
    <source>
        <dbReference type="Proteomes" id="UP001352852"/>
    </source>
</evidence>
<evidence type="ECO:0000256" key="9">
    <source>
        <dbReference type="ARBA" id="ARBA00022974"/>
    </source>
</evidence>
<evidence type="ECO:0000256" key="16">
    <source>
        <dbReference type="RuleBase" id="RU003519"/>
    </source>
</evidence>
<evidence type="ECO:0000256" key="5">
    <source>
        <dbReference type="ARBA" id="ARBA00022475"/>
    </source>
</evidence>
<evidence type="ECO:0000256" key="13">
    <source>
        <dbReference type="ARBA" id="ARBA00023207"/>
    </source>
</evidence>
<comment type="function">
    <text evidence="16">Cell surface proteoglycan.</text>
</comment>
<keyword evidence="8" id="KW-0732">Signal</keyword>
<evidence type="ECO:0000256" key="10">
    <source>
        <dbReference type="ARBA" id="ARBA00023136"/>
    </source>
</evidence>
<evidence type="ECO:0000256" key="12">
    <source>
        <dbReference type="ARBA" id="ARBA00023180"/>
    </source>
</evidence>
<evidence type="ECO:0000256" key="1">
    <source>
        <dbReference type="ARBA" id="ARBA00004239"/>
    </source>
</evidence>
<gene>
    <name evidence="17" type="ORF">CHARACLAT_025369</name>
</gene>
<keyword evidence="9 16" id="KW-0654">Proteoglycan</keyword>
<keyword evidence="10 16" id="KW-0472">Membrane</keyword>
<keyword evidence="14 16" id="KW-0449">Lipoprotein</keyword>
<protein>
    <recommendedName>
        <fullName evidence="4">Glypican-1</fullName>
    </recommendedName>
</protein>
<keyword evidence="6" id="KW-0964">Secreted</keyword>
<sequence>YMDDLMNRSMITLQDTFTSTWGILYSRNSQLFHDLYQDLRDYYRRASVNLEEVLNEFWTRLLEKLFYQANKQSSLGEDYQECVSKKIETLRLFGEAPHKVTTQVTRTFVAARAFLQGLNTSREVVGKVLQAEGVESQAAWPGMPLSATVRRSKVTGTCPAALVALILRCGPHAPVWLGHQRRSTNADLIP</sequence>
<dbReference type="PANTHER" id="PTHR10822:SF8">
    <property type="entry name" value="GLYPICAN-1"/>
    <property type="match status" value="1"/>
</dbReference>
<evidence type="ECO:0000256" key="8">
    <source>
        <dbReference type="ARBA" id="ARBA00022729"/>
    </source>
</evidence>
<comment type="caution">
    <text evidence="17">The sequence shown here is derived from an EMBL/GenBank/DDBJ whole genome shotgun (WGS) entry which is preliminary data.</text>
</comment>
<evidence type="ECO:0000256" key="2">
    <source>
        <dbReference type="ARBA" id="ARBA00004609"/>
    </source>
</evidence>
<reference evidence="17 18" key="1">
    <citation type="submission" date="2021-06" db="EMBL/GenBank/DDBJ databases">
        <authorList>
            <person name="Palmer J.M."/>
        </authorList>
    </citation>
    <scope>NUCLEOTIDE SEQUENCE [LARGE SCALE GENOMIC DNA]</scope>
    <source>
        <strain evidence="17 18">CL_MEX2019</strain>
        <tissue evidence="17">Muscle</tissue>
    </source>
</reference>
<evidence type="ECO:0000256" key="14">
    <source>
        <dbReference type="ARBA" id="ARBA00023288"/>
    </source>
</evidence>
<dbReference type="Pfam" id="PF01153">
    <property type="entry name" value="Glypican"/>
    <property type="match status" value="1"/>
</dbReference>
<dbReference type="PANTHER" id="PTHR10822">
    <property type="entry name" value="GLYPICAN"/>
    <property type="match status" value="1"/>
</dbReference>
<evidence type="ECO:0000256" key="6">
    <source>
        <dbReference type="ARBA" id="ARBA00022525"/>
    </source>
</evidence>
<evidence type="ECO:0000256" key="11">
    <source>
        <dbReference type="ARBA" id="ARBA00023157"/>
    </source>
</evidence>
<proteinExistence type="inferred from homology"/>
<evidence type="ECO:0000313" key="17">
    <source>
        <dbReference type="EMBL" id="MED6281779.1"/>
    </source>
</evidence>
<name>A0ABU7E3D5_9TELE</name>